<keyword evidence="1" id="KW-0472">Membrane</keyword>
<dbReference type="RefSeq" id="XP_070882157.1">
    <property type="nucleotide sequence ID" value="XM_071031591.1"/>
</dbReference>
<dbReference type="GeneID" id="98146663"/>
<dbReference type="EMBL" id="JBFXLQ010000055">
    <property type="protein sequence ID" value="KAL2863178.1"/>
    <property type="molecule type" value="Genomic_DNA"/>
</dbReference>
<name>A0ABR4LF54_9EURO</name>
<keyword evidence="1" id="KW-1133">Transmembrane helix</keyword>
<comment type="caution">
    <text evidence="2">The sequence shown here is derived from an EMBL/GenBank/DDBJ whole genome shotgun (WGS) entry which is preliminary data.</text>
</comment>
<evidence type="ECO:0000256" key="1">
    <source>
        <dbReference type="SAM" id="Phobius"/>
    </source>
</evidence>
<gene>
    <name evidence="2" type="ORF">BJX67DRAFT_374747</name>
</gene>
<proteinExistence type="predicted"/>
<accession>A0ABR4LF54</accession>
<keyword evidence="1" id="KW-0812">Transmembrane</keyword>
<organism evidence="2 3">
    <name type="scientific">Aspergillus lucknowensis</name>
    <dbReference type="NCBI Taxonomy" id="176173"/>
    <lineage>
        <taxon>Eukaryota</taxon>
        <taxon>Fungi</taxon>
        <taxon>Dikarya</taxon>
        <taxon>Ascomycota</taxon>
        <taxon>Pezizomycotina</taxon>
        <taxon>Eurotiomycetes</taxon>
        <taxon>Eurotiomycetidae</taxon>
        <taxon>Eurotiales</taxon>
        <taxon>Aspergillaceae</taxon>
        <taxon>Aspergillus</taxon>
        <taxon>Aspergillus subgen. Nidulantes</taxon>
    </lineage>
</organism>
<keyword evidence="3" id="KW-1185">Reference proteome</keyword>
<protein>
    <submittedName>
        <fullName evidence="2">Uncharacterized protein</fullName>
    </submittedName>
</protein>
<feature type="transmembrane region" description="Helical" evidence="1">
    <location>
        <begin position="381"/>
        <end position="404"/>
    </location>
</feature>
<reference evidence="2 3" key="1">
    <citation type="submission" date="2024-07" db="EMBL/GenBank/DDBJ databases">
        <title>Section-level genome sequencing and comparative genomics of Aspergillus sections Usti and Cavernicolus.</title>
        <authorList>
            <consortium name="Lawrence Berkeley National Laboratory"/>
            <person name="Nybo J.L."/>
            <person name="Vesth T.C."/>
            <person name="Theobald S."/>
            <person name="Frisvad J.C."/>
            <person name="Larsen T.O."/>
            <person name="Kjaerboelling I."/>
            <person name="Rothschild-Mancinelli K."/>
            <person name="Lyhne E.K."/>
            <person name="Kogle M.E."/>
            <person name="Barry K."/>
            <person name="Clum A."/>
            <person name="Na H."/>
            <person name="Ledsgaard L."/>
            <person name="Lin J."/>
            <person name="Lipzen A."/>
            <person name="Kuo A."/>
            <person name="Riley R."/>
            <person name="Mondo S."/>
            <person name="Labutti K."/>
            <person name="Haridas S."/>
            <person name="Pangalinan J."/>
            <person name="Salamov A.A."/>
            <person name="Simmons B.A."/>
            <person name="Magnuson J.K."/>
            <person name="Chen J."/>
            <person name="Drula E."/>
            <person name="Henrissat B."/>
            <person name="Wiebenga A."/>
            <person name="Lubbers R.J."/>
            <person name="Gomes A.C."/>
            <person name="Macurrencykelacurrency M.R."/>
            <person name="Stajich J."/>
            <person name="Grigoriev I.V."/>
            <person name="Mortensen U.H."/>
            <person name="De Vries R.P."/>
            <person name="Baker S.E."/>
            <person name="Andersen M.R."/>
        </authorList>
    </citation>
    <scope>NUCLEOTIDE SEQUENCE [LARGE SCALE GENOMIC DNA]</scope>
    <source>
        <strain evidence="2 3">CBS 449.75</strain>
    </source>
</reference>
<evidence type="ECO:0000313" key="2">
    <source>
        <dbReference type="EMBL" id="KAL2863178.1"/>
    </source>
</evidence>
<sequence length="411" mass="47315">MCNTHITLVPEWYSHWLISRTAKLPTSVFNIFHSDHRECTSESHQNLFAHAFTSVAKLTTGNIAITIDEIICELIVEGVLGPQTRAENLNYARYFVFSILGFQTALYCPSPMDFHGPQPHHLSIMEDYGCCNYTHAALTQDINVCARESFSELLMGFGALLPSKNLCFSEEPSIVRAFQQQVEVEPRAFNAYALHSLTGLKFKWTDALSCHLEFNPTTKEVSLFRFPSFCQFYLTKYELGKERGVLHCCATTSRLRCQWATEEEINHFLLEVILSYRLLFGQTRKSRALFRSVDPFLRWHGDRRRRVKDPILSSLCGSRSYIALPLDLQQVWSLTEKETYNLPQDFPILRYRIVILQSHLSAATPRTLTQLWRDKRNSANWMTFWAVIVFGGFGSVMAFLQVILQLAQLLM</sequence>
<dbReference type="Proteomes" id="UP001610432">
    <property type="component" value="Unassembled WGS sequence"/>
</dbReference>
<evidence type="ECO:0000313" key="3">
    <source>
        <dbReference type="Proteomes" id="UP001610432"/>
    </source>
</evidence>